<dbReference type="AlphaFoldDB" id="A0A381NE08"/>
<dbReference type="PANTHER" id="PTHR32303:SF4">
    <property type="entry name" value="QUINOPROTEIN GLUCOSE DEHYDROGENASE"/>
    <property type="match status" value="1"/>
</dbReference>
<comment type="cofactor">
    <cofactor evidence="1">
        <name>pyrroloquinoline quinone</name>
        <dbReference type="ChEBI" id="CHEBI:58442"/>
    </cofactor>
</comment>
<feature type="compositionally biased region" description="Polar residues" evidence="4">
    <location>
        <begin position="379"/>
        <end position="389"/>
    </location>
</feature>
<feature type="domain" description="Pyrrolo-quinoline quinone repeat" evidence="5">
    <location>
        <begin position="29"/>
        <end position="619"/>
    </location>
</feature>
<feature type="region of interest" description="Disordered" evidence="4">
    <location>
        <begin position="379"/>
        <end position="404"/>
    </location>
</feature>
<gene>
    <name evidence="6" type="ORF">METZ01_LOCUS4617</name>
</gene>
<evidence type="ECO:0000259" key="5">
    <source>
        <dbReference type="Pfam" id="PF01011"/>
    </source>
</evidence>
<dbReference type="InterPro" id="IPR011047">
    <property type="entry name" value="Quinoprotein_ADH-like_sf"/>
</dbReference>
<proteinExistence type="inferred from homology"/>
<dbReference type="SMART" id="SM00564">
    <property type="entry name" value="PQQ"/>
    <property type="match status" value="3"/>
</dbReference>
<evidence type="ECO:0000256" key="2">
    <source>
        <dbReference type="ARBA" id="ARBA00008156"/>
    </source>
</evidence>
<dbReference type="InterPro" id="IPR002372">
    <property type="entry name" value="PQQ_rpt_dom"/>
</dbReference>
<keyword evidence="3" id="KW-0560">Oxidoreductase</keyword>
<evidence type="ECO:0000256" key="4">
    <source>
        <dbReference type="SAM" id="MobiDB-lite"/>
    </source>
</evidence>
<accession>A0A381NE08</accession>
<evidence type="ECO:0000313" key="6">
    <source>
        <dbReference type="EMBL" id="SUZ51763.1"/>
    </source>
</evidence>
<dbReference type="Gene3D" id="2.140.10.10">
    <property type="entry name" value="Quinoprotein alcohol dehydrogenase-like superfamily"/>
    <property type="match status" value="2"/>
</dbReference>
<dbReference type="InterPro" id="IPR018391">
    <property type="entry name" value="PQQ_b-propeller_rpt"/>
</dbReference>
<dbReference type="Pfam" id="PF01011">
    <property type="entry name" value="PQQ"/>
    <property type="match status" value="1"/>
</dbReference>
<protein>
    <recommendedName>
        <fullName evidence="5">Pyrrolo-quinoline quinone repeat domain-containing protein</fullName>
    </recommendedName>
</protein>
<evidence type="ECO:0000256" key="1">
    <source>
        <dbReference type="ARBA" id="ARBA00001931"/>
    </source>
</evidence>
<sequence>MFALLAIVSFLAIGGIIPASQESSDAGEWRAYGGDHASSGYSPLDQITSQNVTDLEIVWEWTGRNFGPRSEVRTETRPLMINGVLYATAGTRRAVVAIDPGTGETIWTYRLDEGERYAEAPRRNSGRGVAYWSPGESGDGARIFVVTPGYHLIALDAFNGRPISEFGEDGVLDLMIGLRGGISPVGRIGSSSPPVIVGDVVIVGSAQEVGMAPDSIRNIKGDVRGFDVRTGELMWTFHTIPTSGEFGYDTWEDGSAEYSGNAGVWAPFSADLELGYVYLPVEDATSDYYGGHRPGDNLFSSSLVCLNARTGERVWHYQLIHHDIWDWDLPAAPILVDIDVDGRPIKAVAQITKQAWVYVFDRETGEPVWPIEELPVPQSDVSVEKTSPTQPHPTKPAPFDRQGFSESDLIDFTPELRAQALELVQNYRMGPIFTPPSLVGGPDGTRGTLMLPNAMGGGNWEGGAVDPETGMLYVGSYTTPTALGLRVPNPERSDLNFWSGGRSPRLPRGLPIVKPPWGRITAIDLNTGDHAWMVPNGDTPDNIKDHPLLRDVELPRTGKQSRPMLLVTKTLLFSGEGLSGGPVFRAHDKATGETIAELELPATVTGLPITYRYEGRQYIVVAVGARGYPAGLVALALPD</sequence>
<comment type="similarity">
    <text evidence="2">Belongs to the bacterial PQQ dehydrogenase family.</text>
</comment>
<evidence type="ECO:0000256" key="3">
    <source>
        <dbReference type="ARBA" id="ARBA00023002"/>
    </source>
</evidence>
<organism evidence="6">
    <name type="scientific">marine metagenome</name>
    <dbReference type="NCBI Taxonomy" id="408172"/>
    <lineage>
        <taxon>unclassified sequences</taxon>
        <taxon>metagenomes</taxon>
        <taxon>ecological metagenomes</taxon>
    </lineage>
</organism>
<reference evidence="6" key="1">
    <citation type="submission" date="2018-05" db="EMBL/GenBank/DDBJ databases">
        <authorList>
            <person name="Lanie J.A."/>
            <person name="Ng W.-L."/>
            <person name="Kazmierczak K.M."/>
            <person name="Andrzejewski T.M."/>
            <person name="Davidsen T.M."/>
            <person name="Wayne K.J."/>
            <person name="Tettelin H."/>
            <person name="Glass J.I."/>
            <person name="Rusch D."/>
            <person name="Podicherti R."/>
            <person name="Tsui H.-C.T."/>
            <person name="Winkler M.E."/>
        </authorList>
    </citation>
    <scope>NUCLEOTIDE SEQUENCE</scope>
</reference>
<dbReference type="PANTHER" id="PTHR32303">
    <property type="entry name" value="QUINOPROTEIN ALCOHOL DEHYDROGENASE (CYTOCHROME C)"/>
    <property type="match status" value="1"/>
</dbReference>
<dbReference type="SUPFAM" id="SSF50998">
    <property type="entry name" value="Quinoprotein alcohol dehydrogenase-like"/>
    <property type="match status" value="1"/>
</dbReference>
<dbReference type="GO" id="GO:0016491">
    <property type="term" value="F:oxidoreductase activity"/>
    <property type="evidence" value="ECO:0007669"/>
    <property type="project" value="UniProtKB-KW"/>
</dbReference>
<dbReference type="EMBL" id="UINC01000237">
    <property type="protein sequence ID" value="SUZ51763.1"/>
    <property type="molecule type" value="Genomic_DNA"/>
</dbReference>
<name>A0A381NE08_9ZZZZ</name>